<dbReference type="CDD" id="cd00093">
    <property type="entry name" value="HTH_XRE"/>
    <property type="match status" value="1"/>
</dbReference>
<sequence>MRNDDWLTVLQEEVDKPGKSQNKVAKELGISPSKLSQTLRGVYPGSTEDIRLKVEGKYMSRTVACPVKGEIPIDECSENQQRPFSSANRERVRLYKACRSGCPYSSLDATAKGKPIEVRTTTDEVYRLDDQLAYLRRTAKGDSLRLNELLEAELSKLATRYNQLLWSKKYSRSEQ</sequence>
<dbReference type="InterPro" id="IPR001387">
    <property type="entry name" value="Cro/C1-type_HTH"/>
</dbReference>
<evidence type="ECO:0008006" key="3">
    <source>
        <dbReference type="Google" id="ProtNLM"/>
    </source>
</evidence>
<dbReference type="InterPro" id="IPR010982">
    <property type="entry name" value="Lambda_DNA-bd_dom_sf"/>
</dbReference>
<dbReference type="EMBL" id="CP101509">
    <property type="protein sequence ID" value="UTV30192.1"/>
    <property type="molecule type" value="Genomic_DNA"/>
</dbReference>
<evidence type="ECO:0000313" key="2">
    <source>
        <dbReference type="Proteomes" id="UP001057998"/>
    </source>
</evidence>
<dbReference type="RefSeq" id="WP_255391536.1">
    <property type="nucleotide sequence ID" value="NZ_CP101509.1"/>
</dbReference>
<dbReference type="Gene3D" id="1.10.260.40">
    <property type="entry name" value="lambda repressor-like DNA-binding domains"/>
    <property type="match status" value="1"/>
</dbReference>
<protein>
    <recommendedName>
        <fullName evidence="3">HTH cro/C1-type domain-containing protein</fullName>
    </recommendedName>
</protein>
<evidence type="ECO:0000313" key="1">
    <source>
        <dbReference type="EMBL" id="UTV30192.1"/>
    </source>
</evidence>
<organism evidence="1 2">
    <name type="scientific">Photobacterium atrarenae</name>
    <dbReference type="NCBI Taxonomy" id="865757"/>
    <lineage>
        <taxon>Bacteria</taxon>
        <taxon>Pseudomonadati</taxon>
        <taxon>Pseudomonadota</taxon>
        <taxon>Gammaproteobacteria</taxon>
        <taxon>Vibrionales</taxon>
        <taxon>Vibrionaceae</taxon>
        <taxon>Photobacterium</taxon>
    </lineage>
</organism>
<name>A0ABY5GNQ7_9GAMM</name>
<proteinExistence type="predicted"/>
<accession>A0ABY5GNQ7</accession>
<reference evidence="1" key="1">
    <citation type="submission" date="2022-07" db="EMBL/GenBank/DDBJ databases">
        <title>Genome sequencing of Photobacterium atrarenae GJH2-4.</title>
        <authorList>
            <person name="Park S.-J."/>
        </authorList>
    </citation>
    <scope>NUCLEOTIDE SEQUENCE</scope>
    <source>
        <strain evidence="1">GJH2-4</strain>
    </source>
</reference>
<keyword evidence="2" id="KW-1185">Reference proteome</keyword>
<gene>
    <name evidence="1" type="ORF">NNL38_16535</name>
</gene>
<dbReference type="Proteomes" id="UP001057998">
    <property type="component" value="Chromosome 2"/>
</dbReference>